<dbReference type="Proteomes" id="UP000447434">
    <property type="component" value="Chromosome 18"/>
</dbReference>
<evidence type="ECO:0000256" key="1">
    <source>
        <dbReference type="ARBA" id="ARBA00004123"/>
    </source>
</evidence>
<dbReference type="PROSITE" id="PS51138">
    <property type="entry name" value="ENT"/>
    <property type="match status" value="1"/>
</dbReference>
<dbReference type="InterPro" id="IPR033485">
    <property type="entry name" value="EMSY-LIKE_plant"/>
</dbReference>
<evidence type="ECO:0000256" key="2">
    <source>
        <dbReference type="ARBA" id="ARBA00023242"/>
    </source>
</evidence>
<comment type="caution">
    <text evidence="5">The sequence shown here is derived from an EMBL/GenBank/DDBJ whole genome shotgun (WGS) entry which is preliminary data.</text>
</comment>
<comment type="subcellular location">
    <subcellularLocation>
        <location evidence="1">Nucleus</location>
    </subcellularLocation>
</comment>
<feature type="compositionally biased region" description="Polar residues" evidence="3">
    <location>
        <begin position="75"/>
        <end position="84"/>
    </location>
</feature>
<dbReference type="GO" id="GO:0005634">
    <property type="term" value="C:nucleus"/>
    <property type="evidence" value="ECO:0007669"/>
    <property type="project" value="UniProtKB-SubCell"/>
</dbReference>
<gene>
    <name evidence="5" type="ORF">Lalb_Chr18g0047821</name>
</gene>
<evidence type="ECO:0000256" key="3">
    <source>
        <dbReference type="SAM" id="MobiDB-lite"/>
    </source>
</evidence>
<organism evidence="5 6">
    <name type="scientific">Lupinus albus</name>
    <name type="common">White lupine</name>
    <name type="synonym">Lupinus termis</name>
    <dbReference type="NCBI Taxonomy" id="3870"/>
    <lineage>
        <taxon>Eukaryota</taxon>
        <taxon>Viridiplantae</taxon>
        <taxon>Streptophyta</taxon>
        <taxon>Embryophyta</taxon>
        <taxon>Tracheophyta</taxon>
        <taxon>Spermatophyta</taxon>
        <taxon>Magnoliopsida</taxon>
        <taxon>eudicotyledons</taxon>
        <taxon>Gunneridae</taxon>
        <taxon>Pentapetalae</taxon>
        <taxon>rosids</taxon>
        <taxon>fabids</taxon>
        <taxon>Fabales</taxon>
        <taxon>Fabaceae</taxon>
        <taxon>Papilionoideae</taxon>
        <taxon>50 kb inversion clade</taxon>
        <taxon>genistoids sensu lato</taxon>
        <taxon>core genistoids</taxon>
        <taxon>Genisteae</taxon>
        <taxon>Lupinus</taxon>
    </lineage>
</organism>
<dbReference type="PANTHER" id="PTHR33432:SF20">
    <property type="entry name" value="PROTEIN EMSY-LIKE 1"/>
    <property type="match status" value="1"/>
</dbReference>
<dbReference type="OrthoDB" id="10411533at2759"/>
<dbReference type="AlphaFoldDB" id="A0A6A4P2U0"/>
<name>A0A6A4P2U0_LUPAL</name>
<keyword evidence="6" id="KW-1185">Reference proteome</keyword>
<feature type="domain" description="ENT" evidence="4">
    <location>
        <begin position="1"/>
        <end position="88"/>
    </location>
</feature>
<dbReference type="Gene3D" id="2.30.30.140">
    <property type="match status" value="1"/>
</dbReference>
<feature type="compositionally biased region" description="Polar residues" evidence="3">
    <location>
        <begin position="103"/>
        <end position="122"/>
    </location>
</feature>
<dbReference type="Pfam" id="PF03735">
    <property type="entry name" value="ENT"/>
    <property type="match status" value="1"/>
</dbReference>
<dbReference type="InterPro" id="IPR019023">
    <property type="entry name" value="Lamin-B_rcpt_of_tudor"/>
</dbReference>
<dbReference type="EMBL" id="WOCE01000018">
    <property type="protein sequence ID" value="KAE9593889.1"/>
    <property type="molecule type" value="Genomic_DNA"/>
</dbReference>
<dbReference type="InterPro" id="IPR005491">
    <property type="entry name" value="ENT_dom"/>
</dbReference>
<dbReference type="Pfam" id="PF09465">
    <property type="entry name" value="LBR_tudor"/>
    <property type="match status" value="1"/>
</dbReference>
<keyword evidence="2" id="KW-0539">Nucleus</keyword>
<accession>A0A6A4P2U0</accession>
<dbReference type="SMART" id="SM01191">
    <property type="entry name" value="ENT"/>
    <property type="match status" value="1"/>
</dbReference>
<feature type="region of interest" description="Disordered" evidence="3">
    <location>
        <begin position="75"/>
        <end position="125"/>
    </location>
</feature>
<reference evidence="6" key="1">
    <citation type="journal article" date="2020" name="Nat. Commun.">
        <title>Genome sequence of the cluster root forming white lupin.</title>
        <authorList>
            <person name="Hufnagel B."/>
            <person name="Marques A."/>
            <person name="Soriano A."/>
            <person name="Marques L."/>
            <person name="Divol F."/>
            <person name="Doumas P."/>
            <person name="Sallet E."/>
            <person name="Mancinotti D."/>
            <person name="Carrere S."/>
            <person name="Marande W."/>
            <person name="Arribat S."/>
            <person name="Keller J."/>
            <person name="Huneau C."/>
            <person name="Blein T."/>
            <person name="Aime D."/>
            <person name="Laguerre M."/>
            <person name="Taylor J."/>
            <person name="Schubert V."/>
            <person name="Nelson M."/>
            <person name="Geu-Flores F."/>
            <person name="Crespi M."/>
            <person name="Gallardo-Guerrero K."/>
            <person name="Delaux P.-M."/>
            <person name="Salse J."/>
            <person name="Berges H."/>
            <person name="Guyot R."/>
            <person name="Gouzy J."/>
            <person name="Peret B."/>
        </authorList>
    </citation>
    <scope>NUCLEOTIDE SEQUENCE [LARGE SCALE GENOMIC DNA]</scope>
    <source>
        <strain evidence="6">cv. Amiga</strain>
    </source>
</reference>
<dbReference type="SUPFAM" id="SSF63748">
    <property type="entry name" value="Tudor/PWWP/MBT"/>
    <property type="match status" value="1"/>
</dbReference>
<dbReference type="PANTHER" id="PTHR33432">
    <property type="entry name" value="PROTEIN EMSY-LIKE 4"/>
    <property type="match status" value="1"/>
</dbReference>
<protein>
    <submittedName>
        <fullName evidence="5">Putative ENT domain, protein EMSY-LIKE, plant</fullName>
    </submittedName>
</protein>
<evidence type="ECO:0000313" key="6">
    <source>
        <dbReference type="Proteomes" id="UP000447434"/>
    </source>
</evidence>
<proteinExistence type="predicted"/>
<dbReference type="Gene3D" id="1.10.1240.40">
    <property type="entry name" value="ENT domain"/>
    <property type="match status" value="1"/>
</dbReference>
<evidence type="ECO:0000313" key="5">
    <source>
        <dbReference type="EMBL" id="KAE9593889.1"/>
    </source>
</evidence>
<evidence type="ECO:0000259" key="4">
    <source>
        <dbReference type="PROSITE" id="PS51138"/>
    </source>
</evidence>
<sequence>MASLIRQAERDAYSTVLRAFKYQTEDLSWEKQELMIDLRKELRISDDEHKQLLCASSTDENLNSIRNWRRISSHQPASCSTSQPVHDVLPSPTDLTQRKRRWTSNQPLPNLPSVKSVQNSSAGPAREHHVRDCNLYSSLPSKAPVQAEALDQLIGRKAMIRWPSDEKFYEVTITEYDPSQGMHMLVYDDNEETETYEWADISKVLPCLDTFGKAVTN</sequence>
<dbReference type="SUPFAM" id="SSF158639">
    <property type="entry name" value="ENT-like"/>
    <property type="match status" value="1"/>
</dbReference>
<dbReference type="InterPro" id="IPR036142">
    <property type="entry name" value="ENT_dom-like_sf"/>
</dbReference>
<dbReference type="CDD" id="cd20404">
    <property type="entry name" value="Tudor_Agenet_AtEML-like"/>
    <property type="match status" value="1"/>
</dbReference>
<dbReference type="GO" id="GO:0050832">
    <property type="term" value="P:defense response to fungus"/>
    <property type="evidence" value="ECO:0007669"/>
    <property type="project" value="InterPro"/>
</dbReference>